<dbReference type="OrthoDB" id="1600564at2759"/>
<proteinExistence type="predicted"/>
<organism evidence="3 4">
    <name type="scientific">Capronia epimyces CBS 606.96</name>
    <dbReference type="NCBI Taxonomy" id="1182542"/>
    <lineage>
        <taxon>Eukaryota</taxon>
        <taxon>Fungi</taxon>
        <taxon>Dikarya</taxon>
        <taxon>Ascomycota</taxon>
        <taxon>Pezizomycotina</taxon>
        <taxon>Eurotiomycetes</taxon>
        <taxon>Chaetothyriomycetidae</taxon>
        <taxon>Chaetothyriales</taxon>
        <taxon>Herpotrichiellaceae</taxon>
        <taxon>Capronia</taxon>
    </lineage>
</organism>
<reference evidence="3 4" key="1">
    <citation type="submission" date="2013-03" db="EMBL/GenBank/DDBJ databases">
        <title>The Genome Sequence of Capronia epimyces CBS 606.96.</title>
        <authorList>
            <consortium name="The Broad Institute Genomics Platform"/>
            <person name="Cuomo C."/>
            <person name="de Hoog S."/>
            <person name="Gorbushina A."/>
            <person name="Walker B."/>
            <person name="Young S.K."/>
            <person name="Zeng Q."/>
            <person name="Gargeya S."/>
            <person name="Fitzgerald M."/>
            <person name="Haas B."/>
            <person name="Abouelleil A."/>
            <person name="Allen A.W."/>
            <person name="Alvarado L."/>
            <person name="Arachchi H.M."/>
            <person name="Berlin A.M."/>
            <person name="Chapman S.B."/>
            <person name="Gainer-Dewar J."/>
            <person name="Goldberg J."/>
            <person name="Griggs A."/>
            <person name="Gujja S."/>
            <person name="Hansen M."/>
            <person name="Howarth C."/>
            <person name="Imamovic A."/>
            <person name="Ireland A."/>
            <person name="Larimer J."/>
            <person name="McCowan C."/>
            <person name="Murphy C."/>
            <person name="Pearson M."/>
            <person name="Poon T.W."/>
            <person name="Priest M."/>
            <person name="Roberts A."/>
            <person name="Saif S."/>
            <person name="Shea T."/>
            <person name="Sisk P."/>
            <person name="Sykes S."/>
            <person name="Wortman J."/>
            <person name="Nusbaum C."/>
            <person name="Birren B."/>
        </authorList>
    </citation>
    <scope>NUCLEOTIDE SEQUENCE [LARGE SCALE GENOMIC DNA]</scope>
    <source>
        <strain evidence="3 4">CBS 606.96</strain>
    </source>
</reference>
<feature type="transmembrane region" description="Helical" evidence="2">
    <location>
        <begin position="55"/>
        <end position="77"/>
    </location>
</feature>
<dbReference type="GeneID" id="19171121"/>
<evidence type="ECO:0000313" key="3">
    <source>
        <dbReference type="EMBL" id="EXJ80733.1"/>
    </source>
</evidence>
<name>W9XKI4_9EURO</name>
<dbReference type="HOGENOM" id="CLU_1749408_0_0_1"/>
<sequence>MSDRQSSDSVKGASHQDGDGEMALLPLTETSPDEGDEGFLWHATSTPTPKPRRRLVAALLVSFLCLSFIGVAVYLSLRRPWVADPRRWNGETFKSIITFGDSYTDERRWRYFHDHNLTSPPPGTPLEESYSTYSGGRTWPRYVVQYTGL</sequence>
<dbReference type="RefSeq" id="XP_007735321.1">
    <property type="nucleotide sequence ID" value="XM_007737131.1"/>
</dbReference>
<evidence type="ECO:0000313" key="4">
    <source>
        <dbReference type="Proteomes" id="UP000019478"/>
    </source>
</evidence>
<feature type="region of interest" description="Disordered" evidence="1">
    <location>
        <begin position="1"/>
        <end position="38"/>
    </location>
</feature>
<comment type="caution">
    <text evidence="3">The sequence shown here is derived from an EMBL/GenBank/DDBJ whole genome shotgun (WGS) entry which is preliminary data.</text>
</comment>
<protein>
    <submittedName>
        <fullName evidence="3">Uncharacterized protein</fullName>
    </submittedName>
</protein>
<keyword evidence="2" id="KW-1133">Transmembrane helix</keyword>
<keyword evidence="2" id="KW-0472">Membrane</keyword>
<dbReference type="Proteomes" id="UP000019478">
    <property type="component" value="Unassembled WGS sequence"/>
</dbReference>
<keyword evidence="4" id="KW-1185">Reference proteome</keyword>
<dbReference type="Gene3D" id="3.40.50.1110">
    <property type="entry name" value="SGNH hydrolase"/>
    <property type="match status" value="1"/>
</dbReference>
<dbReference type="AlphaFoldDB" id="W9XKI4"/>
<dbReference type="InterPro" id="IPR036514">
    <property type="entry name" value="SGNH_hydro_sf"/>
</dbReference>
<evidence type="ECO:0000256" key="1">
    <source>
        <dbReference type="SAM" id="MobiDB-lite"/>
    </source>
</evidence>
<evidence type="ECO:0000256" key="2">
    <source>
        <dbReference type="SAM" id="Phobius"/>
    </source>
</evidence>
<gene>
    <name evidence="3" type="ORF">A1O3_07017</name>
</gene>
<accession>W9XKI4</accession>
<keyword evidence="2" id="KW-0812">Transmembrane</keyword>
<dbReference type="EMBL" id="AMGY01000006">
    <property type="protein sequence ID" value="EXJ80733.1"/>
    <property type="molecule type" value="Genomic_DNA"/>
</dbReference>